<dbReference type="EMBL" id="JAWDJW010000157">
    <property type="protein sequence ID" value="KAK3081464.1"/>
    <property type="molecule type" value="Genomic_DNA"/>
</dbReference>
<reference evidence="1" key="1">
    <citation type="submission" date="2024-09" db="EMBL/GenBank/DDBJ databases">
        <title>Black Yeasts Isolated from many extreme environments.</title>
        <authorList>
            <person name="Coleine C."/>
            <person name="Stajich J.E."/>
            <person name="Selbmann L."/>
        </authorList>
    </citation>
    <scope>NUCLEOTIDE SEQUENCE</scope>
    <source>
        <strain evidence="1">CCFEE 5737</strain>
    </source>
</reference>
<protein>
    <submittedName>
        <fullName evidence="1">Uncharacterized protein</fullName>
    </submittedName>
</protein>
<evidence type="ECO:0000313" key="1">
    <source>
        <dbReference type="EMBL" id="KAK3081464.1"/>
    </source>
</evidence>
<dbReference type="Proteomes" id="UP001186974">
    <property type="component" value="Unassembled WGS sequence"/>
</dbReference>
<evidence type="ECO:0000313" key="2">
    <source>
        <dbReference type="Proteomes" id="UP001186974"/>
    </source>
</evidence>
<gene>
    <name evidence="1" type="ORF">LTS18_006473</name>
</gene>
<accession>A0ACC3DXB8</accession>
<keyword evidence="2" id="KW-1185">Reference proteome</keyword>
<comment type="caution">
    <text evidence="1">The sequence shown here is derived from an EMBL/GenBank/DDBJ whole genome shotgun (WGS) entry which is preliminary data.</text>
</comment>
<name>A0ACC3DXB8_9PEZI</name>
<sequence length="297" mass="29386">MSSARLTNNGGTGTPHLSAHATAALFAQVQDCLESAKLWKYKKEHVARTSGYDCVHITSSQVQSGSTGSKAGVGSSTLEVLVLKVVGITVTPRSTTLGPDPATVGSKDAVGSILSVRDSTDLPQPIAVGLAGAGGGGNVQIDEIGPGGRPKIRGLPRSFAVGSAAEDSTEIVSASGVDSKGVLADARSPADDPVNAGWSGSLASAEILGSSRSMFDGSITADSVGTAEPKPRGIGASGPAVVGSTAIASEVAAASVRLTVRDSSKSSIDVAVSDKINSPGADMEASVDVPRGGAGHG</sequence>
<organism evidence="1 2">
    <name type="scientific">Coniosporium uncinatum</name>
    <dbReference type="NCBI Taxonomy" id="93489"/>
    <lineage>
        <taxon>Eukaryota</taxon>
        <taxon>Fungi</taxon>
        <taxon>Dikarya</taxon>
        <taxon>Ascomycota</taxon>
        <taxon>Pezizomycotina</taxon>
        <taxon>Dothideomycetes</taxon>
        <taxon>Dothideomycetes incertae sedis</taxon>
        <taxon>Coniosporium</taxon>
    </lineage>
</organism>
<proteinExistence type="predicted"/>